<dbReference type="PANTHER" id="PTHR39966:SF1">
    <property type="entry name" value="HEMERYTHRIN-LIKE DOMAIN-CONTAINING PROTEIN"/>
    <property type="match status" value="1"/>
</dbReference>
<organism evidence="2 3">
    <name type="scientific">Vibrio genomosp. F6 str. FF-238</name>
    <dbReference type="NCBI Taxonomy" id="1191298"/>
    <lineage>
        <taxon>Bacteria</taxon>
        <taxon>Pseudomonadati</taxon>
        <taxon>Pseudomonadota</taxon>
        <taxon>Gammaproteobacteria</taxon>
        <taxon>Vibrionales</taxon>
        <taxon>Vibrionaceae</taxon>
        <taxon>Vibrio</taxon>
    </lineage>
</organism>
<dbReference type="Gene3D" id="1.20.120.520">
    <property type="entry name" value="nmb1532 protein domain like"/>
    <property type="match status" value="1"/>
</dbReference>
<dbReference type="GO" id="GO:0005886">
    <property type="term" value="C:plasma membrane"/>
    <property type="evidence" value="ECO:0007669"/>
    <property type="project" value="TreeGrafter"/>
</dbReference>
<reference evidence="2 3" key="1">
    <citation type="journal article" date="2012" name="Science">
        <title>Ecological populations of bacteria act as socially cohesive units of antibiotic production and resistance.</title>
        <authorList>
            <person name="Cordero O.X."/>
            <person name="Wildschutte H."/>
            <person name="Kirkup B."/>
            <person name="Proehl S."/>
            <person name="Ngo L."/>
            <person name="Hussain F."/>
            <person name="Le Roux F."/>
            <person name="Mincer T."/>
            <person name="Polz M.F."/>
        </authorList>
    </citation>
    <scope>NUCLEOTIDE SEQUENCE [LARGE SCALE GENOMIC DNA]</scope>
    <source>
        <strain evidence="2 3">FF-238</strain>
    </source>
</reference>
<dbReference type="Pfam" id="PF01814">
    <property type="entry name" value="Hemerythrin"/>
    <property type="match status" value="1"/>
</dbReference>
<dbReference type="PANTHER" id="PTHR39966">
    <property type="entry name" value="BLL2471 PROTEIN-RELATED"/>
    <property type="match status" value="1"/>
</dbReference>
<comment type="caution">
    <text evidence="2">The sequence shown here is derived from an EMBL/GenBank/DDBJ whole genome shotgun (WGS) entry which is preliminary data.</text>
</comment>
<sequence>MMIERIRREHGYMVRLLAILSTKLKQLNNDQPINYSLVKEVVDYLANHSEKIHHPKEDVLYHYYQEHYGHQQEIENLESQHVTLSEKTHEFLGVVEMILQDAVVPREVFTKQLQEFITDQHEHLDFEEKKIIPLINRAFTTEDWQQVEALWEQEDNDPVFGETIADRYLQLAERVRQTERECI</sequence>
<feature type="domain" description="Hemerythrin-like" evidence="1">
    <location>
        <begin position="2"/>
        <end position="135"/>
    </location>
</feature>
<accession>A0A1E5D7U8</accession>
<evidence type="ECO:0000313" key="3">
    <source>
        <dbReference type="Proteomes" id="UP000094165"/>
    </source>
</evidence>
<keyword evidence="3" id="KW-1185">Reference proteome</keyword>
<dbReference type="Proteomes" id="UP000094165">
    <property type="component" value="Unassembled WGS sequence"/>
</dbReference>
<protein>
    <submittedName>
        <fullName evidence="2">Cation-binding protein</fullName>
    </submittedName>
</protein>
<gene>
    <name evidence="2" type="ORF">A130_01400</name>
</gene>
<dbReference type="RefSeq" id="WP_017051039.1">
    <property type="nucleotide sequence ID" value="NZ_AJYW02000017.1"/>
</dbReference>
<dbReference type="InterPro" id="IPR012312">
    <property type="entry name" value="Hemerythrin-like"/>
</dbReference>
<dbReference type="AlphaFoldDB" id="A0A1E5D7U8"/>
<proteinExistence type="predicted"/>
<dbReference type="EMBL" id="AJYW02000017">
    <property type="protein sequence ID" value="OEE79759.1"/>
    <property type="molecule type" value="Genomic_DNA"/>
</dbReference>
<evidence type="ECO:0000259" key="1">
    <source>
        <dbReference type="Pfam" id="PF01814"/>
    </source>
</evidence>
<name>A0A1E5D7U8_9VIBR</name>
<evidence type="ECO:0000313" key="2">
    <source>
        <dbReference type="EMBL" id="OEE79759.1"/>
    </source>
</evidence>